<dbReference type="EMBL" id="LSDA01000020">
    <property type="protein sequence ID" value="KXB60019.1"/>
    <property type="molecule type" value="Genomic_DNA"/>
</dbReference>
<evidence type="ECO:0000313" key="2">
    <source>
        <dbReference type="EMBL" id="KXB60019.1"/>
    </source>
</evidence>
<dbReference type="PATRIC" id="fig|467210.3.peg.791"/>
<organism evidence="2 3">
    <name type="scientific">Lachnoanaerobaculum saburreum</name>
    <dbReference type="NCBI Taxonomy" id="467210"/>
    <lineage>
        <taxon>Bacteria</taxon>
        <taxon>Bacillati</taxon>
        <taxon>Bacillota</taxon>
        <taxon>Clostridia</taxon>
        <taxon>Lachnospirales</taxon>
        <taxon>Lachnospiraceae</taxon>
        <taxon>Lachnoanaerobaculum</taxon>
    </lineage>
</organism>
<keyword evidence="2" id="KW-0808">Transferase</keyword>
<proteinExistence type="predicted"/>
<dbReference type="OrthoDB" id="9801697at2"/>
<dbReference type="Gene3D" id="3.40.50.2000">
    <property type="entry name" value="Glycogen Phosphorylase B"/>
    <property type="match status" value="2"/>
</dbReference>
<dbReference type="Pfam" id="PF00534">
    <property type="entry name" value="Glycos_transf_1"/>
    <property type="match status" value="1"/>
</dbReference>
<dbReference type="SUPFAM" id="SSF53756">
    <property type="entry name" value="UDP-Glycosyltransferase/glycogen phosphorylase"/>
    <property type="match status" value="1"/>
</dbReference>
<dbReference type="Proteomes" id="UP000070394">
    <property type="component" value="Unassembled WGS sequence"/>
</dbReference>
<dbReference type="InterPro" id="IPR001296">
    <property type="entry name" value="Glyco_trans_1"/>
</dbReference>
<reference evidence="3" key="1">
    <citation type="submission" date="2016-01" db="EMBL/GenBank/DDBJ databases">
        <authorList>
            <person name="Mitreva M."/>
            <person name="Pepin K.H."/>
            <person name="Mihindukulasuriya K.A."/>
            <person name="Fulton R."/>
            <person name="Fronick C."/>
            <person name="O'Laughlin M."/>
            <person name="Miner T."/>
            <person name="Herter B."/>
            <person name="Rosa B.A."/>
            <person name="Cordes M."/>
            <person name="Tomlinson C."/>
            <person name="Wollam A."/>
            <person name="Palsikar V.B."/>
            <person name="Mardis E.R."/>
            <person name="Wilson R.K."/>
        </authorList>
    </citation>
    <scope>NUCLEOTIDE SEQUENCE [LARGE SCALE GENOMIC DNA]</scope>
    <source>
        <strain evidence="3">DNF00896</strain>
    </source>
</reference>
<dbReference type="STRING" id="467210.HMPREF1866_00802"/>
<accession>A0A133ZX58</accession>
<dbReference type="PANTHER" id="PTHR12526">
    <property type="entry name" value="GLYCOSYLTRANSFERASE"/>
    <property type="match status" value="1"/>
</dbReference>
<dbReference type="CDD" id="cd03794">
    <property type="entry name" value="GT4_WbuB-like"/>
    <property type="match status" value="1"/>
</dbReference>
<dbReference type="AlphaFoldDB" id="A0A133ZX58"/>
<name>A0A133ZX58_9FIRM</name>
<dbReference type="GO" id="GO:0016757">
    <property type="term" value="F:glycosyltransferase activity"/>
    <property type="evidence" value="ECO:0007669"/>
    <property type="project" value="InterPro"/>
</dbReference>
<protein>
    <submittedName>
        <fullName evidence="2">Glycosyltransferase, group 1 family protein</fullName>
    </submittedName>
</protein>
<gene>
    <name evidence="2" type="ORF">HMPREF1866_00802</name>
</gene>
<dbReference type="RefSeq" id="WP_060930705.1">
    <property type="nucleotide sequence ID" value="NZ_KQ959781.1"/>
</dbReference>
<evidence type="ECO:0000313" key="3">
    <source>
        <dbReference type="Proteomes" id="UP000070394"/>
    </source>
</evidence>
<evidence type="ECO:0000259" key="1">
    <source>
        <dbReference type="Pfam" id="PF00534"/>
    </source>
</evidence>
<keyword evidence="3" id="KW-1185">Reference proteome</keyword>
<dbReference type="PANTHER" id="PTHR12526:SF609">
    <property type="entry name" value="LIPOPOLYSACCHARIDE BIOSYNTHESIS PROTEIN"/>
    <property type="match status" value="1"/>
</dbReference>
<sequence length="406" mass="46566">MNILFMTIGKMDNIEDHTIYCDLLRCFRDAGHKVYTISPYEKVTGLKTKYEKKNGVNMLHVRTGNVTGKAGLIEKGIAQLSIELIFIKAIKRYYSNVKFNLVMYSTPPITFCNVIEYVKKRDGAQSYLLLKDIFPQNAVDIGMMKKNGIKGILYRFFREKEKKLYKISDHIGCMSKANIDYVIRHNPEINRDKVIICPNCIEPIDMSISTEVRKYLREKYGIPQDKTVFVYGGNLGRPQGIPFIIKCLRKQKENNKAFFLIIGDGTEFEKLKEFFDKEKPKNMKLMSKLPKDEYDAMVAACDVGLIFLDHRFTIPNFPSRLLSYMQAKIPVLAATDTNTDVGKVITDGGFGWWCESNNVNAFSKLVEAASSADLTQMKINEIKYLMENYTVSMVYENIKVKVGSEY</sequence>
<feature type="domain" description="Glycosyl transferase family 1" evidence="1">
    <location>
        <begin position="215"/>
        <end position="381"/>
    </location>
</feature>
<comment type="caution">
    <text evidence="2">The sequence shown here is derived from an EMBL/GenBank/DDBJ whole genome shotgun (WGS) entry which is preliminary data.</text>
</comment>